<feature type="chain" id="PRO_5043540320" description="SCP domain-containing protein" evidence="1">
    <location>
        <begin position="24"/>
        <end position="197"/>
    </location>
</feature>
<evidence type="ECO:0000313" key="4">
    <source>
        <dbReference type="Proteomes" id="UP001432322"/>
    </source>
</evidence>
<comment type="caution">
    <text evidence="3">The sequence shown here is derived from an EMBL/GenBank/DDBJ whole genome shotgun (WGS) entry which is preliminary data.</text>
</comment>
<evidence type="ECO:0000259" key="2">
    <source>
        <dbReference type="SMART" id="SM00198"/>
    </source>
</evidence>
<keyword evidence="4" id="KW-1185">Reference proteome</keyword>
<dbReference type="InterPro" id="IPR014044">
    <property type="entry name" value="CAP_dom"/>
</dbReference>
<dbReference type="EMBL" id="BTSY01000004">
    <property type="protein sequence ID" value="GMT22434.1"/>
    <property type="molecule type" value="Genomic_DNA"/>
</dbReference>
<dbReference type="Pfam" id="PF00188">
    <property type="entry name" value="CAP"/>
    <property type="match status" value="1"/>
</dbReference>
<gene>
    <name evidence="3" type="ORF">PFISCL1PPCAC_13731</name>
</gene>
<reference evidence="3" key="1">
    <citation type="submission" date="2023-10" db="EMBL/GenBank/DDBJ databases">
        <title>Genome assembly of Pristionchus species.</title>
        <authorList>
            <person name="Yoshida K."/>
            <person name="Sommer R.J."/>
        </authorList>
    </citation>
    <scope>NUCLEOTIDE SEQUENCE</scope>
    <source>
        <strain evidence="3">RS5133</strain>
    </source>
</reference>
<dbReference type="FunFam" id="3.40.33.10:FF:000021">
    <property type="entry name" value="Scl-5"/>
    <property type="match status" value="1"/>
</dbReference>
<dbReference type="InterPro" id="IPR001283">
    <property type="entry name" value="CRISP-related"/>
</dbReference>
<dbReference type="Proteomes" id="UP001432322">
    <property type="component" value="Unassembled WGS sequence"/>
</dbReference>
<dbReference type="PRINTS" id="PR00838">
    <property type="entry name" value="V5ALLERGEN"/>
</dbReference>
<dbReference type="SUPFAM" id="SSF55797">
    <property type="entry name" value="PR-1-like"/>
    <property type="match status" value="1"/>
</dbReference>
<sequence>PSVARMLLRICALLCVLYVTVWSQACNGIPVSERLGFISAHNKVRYAISSGAYIAKGKQMPGAKTPIPSVSWDCGIEASAQAVSDTCVFAHSTNRVNLGENLYTMMSSAVIPSFSGLGKAATDAWVQEFQDFGWLSVNLTREAFDTGIGHATQVAWAKSTKIGCGMTKCDGGKQVIVACQYRDAGNYLNQNIYDPKV</sequence>
<proteinExistence type="predicted"/>
<protein>
    <recommendedName>
        <fullName evidence="2">SCP domain-containing protein</fullName>
    </recommendedName>
</protein>
<dbReference type="SMART" id="SM00198">
    <property type="entry name" value="SCP"/>
    <property type="match status" value="1"/>
</dbReference>
<dbReference type="InterPro" id="IPR035940">
    <property type="entry name" value="CAP_sf"/>
</dbReference>
<dbReference type="Gene3D" id="3.40.33.10">
    <property type="entry name" value="CAP"/>
    <property type="match status" value="1"/>
</dbReference>
<name>A0AAV5VXI1_9BILA</name>
<feature type="non-terminal residue" evidence="3">
    <location>
        <position position="1"/>
    </location>
</feature>
<feature type="signal peptide" evidence="1">
    <location>
        <begin position="1"/>
        <end position="23"/>
    </location>
</feature>
<evidence type="ECO:0000313" key="3">
    <source>
        <dbReference type="EMBL" id="GMT22434.1"/>
    </source>
</evidence>
<accession>A0AAV5VXI1</accession>
<dbReference type="PRINTS" id="PR00837">
    <property type="entry name" value="V5TPXLIKE"/>
</dbReference>
<dbReference type="PANTHER" id="PTHR10334">
    <property type="entry name" value="CYSTEINE-RICH SECRETORY PROTEIN-RELATED"/>
    <property type="match status" value="1"/>
</dbReference>
<dbReference type="CDD" id="cd05380">
    <property type="entry name" value="CAP_euk"/>
    <property type="match status" value="1"/>
</dbReference>
<dbReference type="AlphaFoldDB" id="A0AAV5VXI1"/>
<feature type="domain" description="SCP" evidence="2">
    <location>
        <begin position="32"/>
        <end position="189"/>
    </location>
</feature>
<dbReference type="InterPro" id="IPR002413">
    <property type="entry name" value="V5_allergen-like"/>
</dbReference>
<keyword evidence="1" id="KW-0732">Signal</keyword>
<organism evidence="3 4">
    <name type="scientific">Pristionchus fissidentatus</name>
    <dbReference type="NCBI Taxonomy" id="1538716"/>
    <lineage>
        <taxon>Eukaryota</taxon>
        <taxon>Metazoa</taxon>
        <taxon>Ecdysozoa</taxon>
        <taxon>Nematoda</taxon>
        <taxon>Chromadorea</taxon>
        <taxon>Rhabditida</taxon>
        <taxon>Rhabditina</taxon>
        <taxon>Diplogasteromorpha</taxon>
        <taxon>Diplogasteroidea</taxon>
        <taxon>Neodiplogasteridae</taxon>
        <taxon>Pristionchus</taxon>
    </lineage>
</organism>
<evidence type="ECO:0000256" key="1">
    <source>
        <dbReference type="SAM" id="SignalP"/>
    </source>
</evidence>